<proteinExistence type="predicted"/>
<evidence type="ECO:0000313" key="2">
    <source>
        <dbReference type="Proteomes" id="UP000050956"/>
    </source>
</evidence>
<protein>
    <recommendedName>
        <fullName evidence="3">Zinc-dependent peptidase</fullName>
    </recommendedName>
</protein>
<dbReference type="PATRIC" id="fig|336566.3.peg.548"/>
<dbReference type="PANTHER" id="PTHR30164">
    <property type="entry name" value="MTFA PEPTIDASE"/>
    <property type="match status" value="1"/>
</dbReference>
<dbReference type="EMBL" id="LDJM01000014">
    <property type="protein sequence ID" value="KRG77961.1"/>
    <property type="molecule type" value="Genomic_DNA"/>
</dbReference>
<accession>A0A0R0D6K4</accession>
<dbReference type="Gene3D" id="1.10.472.150">
    <property type="entry name" value="Glucose-regulated metallo-peptidase M90, N-terminal domain"/>
    <property type="match status" value="1"/>
</dbReference>
<dbReference type="RefSeq" id="WP_057637409.1">
    <property type="nucleotide sequence ID" value="NZ_LDJM01000014.1"/>
</dbReference>
<dbReference type="GO" id="GO:0004177">
    <property type="term" value="F:aminopeptidase activity"/>
    <property type="evidence" value="ECO:0007669"/>
    <property type="project" value="TreeGrafter"/>
</dbReference>
<dbReference type="Pfam" id="PF06167">
    <property type="entry name" value="Peptidase_M90"/>
    <property type="match status" value="1"/>
</dbReference>
<evidence type="ECO:0000313" key="1">
    <source>
        <dbReference type="EMBL" id="KRG77961.1"/>
    </source>
</evidence>
<gene>
    <name evidence="1" type="ORF">ABB30_06040</name>
</gene>
<dbReference type="AlphaFoldDB" id="A0A0R0D6K4"/>
<evidence type="ECO:0008006" key="3">
    <source>
        <dbReference type="Google" id="ProtNLM"/>
    </source>
</evidence>
<dbReference type="InterPro" id="IPR010384">
    <property type="entry name" value="MtfA_fam"/>
</dbReference>
<dbReference type="Gene3D" id="3.40.390.10">
    <property type="entry name" value="Collagenase (Catalytic Domain)"/>
    <property type="match status" value="1"/>
</dbReference>
<name>A0A0R0D6K4_9GAMM</name>
<dbReference type="InterPro" id="IPR042252">
    <property type="entry name" value="MtfA_N"/>
</dbReference>
<dbReference type="PANTHER" id="PTHR30164:SF2">
    <property type="entry name" value="PROTEIN MTFA"/>
    <property type="match status" value="1"/>
</dbReference>
<reference evidence="1 2" key="1">
    <citation type="submission" date="2015-05" db="EMBL/GenBank/DDBJ databases">
        <title>Genome sequencing and analysis of members of genus Stenotrophomonas.</title>
        <authorList>
            <person name="Patil P.P."/>
            <person name="Midha S."/>
            <person name="Patil P.B."/>
        </authorList>
    </citation>
    <scope>NUCLEOTIDE SEQUENCE [LARGE SCALE GENOMIC DNA]</scope>
    <source>
        <strain evidence="1 2">DSM 24757</strain>
    </source>
</reference>
<keyword evidence="2" id="KW-1185">Reference proteome</keyword>
<sequence length="270" mass="29699">MAQLSAGNVPLIQRFLRWLRPAPPSIDDALWQQLRQRSRLLTGLDAPRQQQLRQLAGAFLAQKTITPLAGLELDPTDRALLAALCCLPLTQLGVHGLQGWSQLLVYPDAFRVQRSHVDAAGVLHQWEDELIGESWQDGPLILSWADVQADLDEPDAGFCVAVHEMVHKIDALDGALDGTPPLDRAWQRQWARDFQHAFDALNALLDAGQDSLIDPYAAEAPEEFFAVASEYHFSDPQRLARAMPAVAAHLARYYGPSPMAGSDAPALPGH</sequence>
<dbReference type="STRING" id="336566.ABB30_06040"/>
<dbReference type="OrthoDB" id="9786424at2"/>
<dbReference type="InterPro" id="IPR024079">
    <property type="entry name" value="MetalloPept_cat_dom_sf"/>
</dbReference>
<dbReference type="GO" id="GO:0008237">
    <property type="term" value="F:metallopeptidase activity"/>
    <property type="evidence" value="ECO:0007669"/>
    <property type="project" value="InterPro"/>
</dbReference>
<organism evidence="1 2">
    <name type="scientific">Stenotrophomonas ginsengisoli</name>
    <dbReference type="NCBI Taxonomy" id="336566"/>
    <lineage>
        <taxon>Bacteria</taxon>
        <taxon>Pseudomonadati</taxon>
        <taxon>Pseudomonadota</taxon>
        <taxon>Gammaproteobacteria</taxon>
        <taxon>Lysobacterales</taxon>
        <taxon>Lysobacteraceae</taxon>
        <taxon>Stenotrophomonas</taxon>
    </lineage>
</organism>
<dbReference type="GO" id="GO:0005829">
    <property type="term" value="C:cytosol"/>
    <property type="evidence" value="ECO:0007669"/>
    <property type="project" value="TreeGrafter"/>
</dbReference>
<comment type="caution">
    <text evidence="1">The sequence shown here is derived from an EMBL/GenBank/DDBJ whole genome shotgun (WGS) entry which is preliminary data.</text>
</comment>
<dbReference type="CDD" id="cd20169">
    <property type="entry name" value="Peptidase_M90_mtfA"/>
    <property type="match status" value="1"/>
</dbReference>
<dbReference type="SUPFAM" id="SSF55486">
    <property type="entry name" value="Metalloproteases ('zincins'), catalytic domain"/>
    <property type="match status" value="1"/>
</dbReference>
<dbReference type="Proteomes" id="UP000050956">
    <property type="component" value="Unassembled WGS sequence"/>
</dbReference>